<dbReference type="InterPro" id="IPR010998">
    <property type="entry name" value="Integrase_recombinase_N"/>
</dbReference>
<dbReference type="InterPro" id="IPR044068">
    <property type="entry name" value="CB"/>
</dbReference>
<dbReference type="InterPro" id="IPR053876">
    <property type="entry name" value="Phage_int_M"/>
</dbReference>
<feature type="domain" description="Core-binding (CB)" evidence="7">
    <location>
        <begin position="105"/>
        <end position="186"/>
    </location>
</feature>
<evidence type="ECO:0000256" key="3">
    <source>
        <dbReference type="ARBA" id="ARBA00023125"/>
    </source>
</evidence>
<accession>A0A0A2XY51</accession>
<reference evidence="8 9" key="1">
    <citation type="submission" date="2014-08" db="EMBL/GenBank/DDBJ databases">
        <title>Chaperone-usher fimbriae in a diverse selection of Gallibacterium genomes.</title>
        <authorList>
            <person name="Kudirkiene E."/>
            <person name="Bager R.J."/>
            <person name="Johnson T.J."/>
            <person name="Bojesen A.M."/>
        </authorList>
    </citation>
    <scope>NUCLEOTIDE SEQUENCE [LARGE SCALE GENOMIC DNA]</scope>
    <source>
        <strain evidence="8 9">20558/3kl.</strain>
    </source>
</reference>
<evidence type="ECO:0000259" key="6">
    <source>
        <dbReference type="PROSITE" id="PS51898"/>
    </source>
</evidence>
<dbReference type="GO" id="GO:0003677">
    <property type="term" value="F:DNA binding"/>
    <property type="evidence" value="ECO:0007669"/>
    <property type="project" value="UniProtKB-UniRule"/>
</dbReference>
<feature type="domain" description="Tyr recombinase" evidence="6">
    <location>
        <begin position="209"/>
        <end position="388"/>
    </location>
</feature>
<evidence type="ECO:0000259" key="7">
    <source>
        <dbReference type="PROSITE" id="PS51900"/>
    </source>
</evidence>
<comment type="similarity">
    <text evidence="1">Belongs to the 'phage' integrase family.</text>
</comment>
<dbReference type="CDD" id="cd00801">
    <property type="entry name" value="INT_P4_C"/>
    <property type="match status" value="1"/>
</dbReference>
<dbReference type="GO" id="GO:0006310">
    <property type="term" value="P:DNA recombination"/>
    <property type="evidence" value="ECO:0007669"/>
    <property type="project" value="UniProtKB-KW"/>
</dbReference>
<dbReference type="Gene3D" id="1.10.443.10">
    <property type="entry name" value="Intergrase catalytic core"/>
    <property type="match status" value="1"/>
</dbReference>
<dbReference type="AlphaFoldDB" id="A0A0A2XY51"/>
<name>A0A0A2XY51_9PAST</name>
<comment type="caution">
    <text evidence="8">The sequence shown here is derived from an EMBL/GenBank/DDBJ whole genome shotgun (WGS) entry which is preliminary data.</text>
</comment>
<dbReference type="SUPFAM" id="SSF56349">
    <property type="entry name" value="DNA breaking-rejoining enzymes"/>
    <property type="match status" value="1"/>
</dbReference>
<keyword evidence="3 5" id="KW-0238">DNA-binding</keyword>
<evidence type="ECO:0000256" key="4">
    <source>
        <dbReference type="ARBA" id="ARBA00023172"/>
    </source>
</evidence>
<gene>
    <name evidence="8" type="ORF">JP32_09250</name>
</gene>
<evidence type="ECO:0000256" key="1">
    <source>
        <dbReference type="ARBA" id="ARBA00008857"/>
    </source>
</evidence>
<dbReference type="PROSITE" id="PS51898">
    <property type="entry name" value="TYR_RECOMBINASE"/>
    <property type="match status" value="1"/>
</dbReference>
<sequence>MPRTILPLNNTKIDKAKPKSNQYSLSDGNGLFLRIMPSGNKIWLFNYVKPSDQKRTNLKIGIYPEFSLAQARSKREEYRALLAQGIDPQEKIKVDEQTISNRLENVFFTVAQKWKEKKAAEIEPLTLKKNWRRLEIYVFPHLADIPVSEIVPSLVIQKLEPLNQQGKGDTLKRTIRLINEILNYAVNYGLIPFNPCTNVNAVFNFGKNEHNPTIRPEELPTLLSKIQNSKLTLFTRCLIKFQLLTLTRPIEASSAEWSEIDFKKKVWTIPAEKMKTRKTHIVPLSTQTLNVLNVIKEFTGNDKYIFQSPRTIDKPMNSQTVNKALIDIGYKNKLTGHGLRAIGSTYLNEYEPMISPDIIEACLSHGIKDQVRRAYNRSDYLEQRKPIMQLWGDFVEKCEKGYLN</sequence>
<dbReference type="InterPro" id="IPR025166">
    <property type="entry name" value="Integrase_DNA_bind_dom"/>
</dbReference>
<dbReference type="PANTHER" id="PTHR30629:SF6">
    <property type="entry name" value="PROPHAGE INTEGRASE INTA-RELATED"/>
    <property type="match status" value="1"/>
</dbReference>
<proteinExistence type="inferred from homology"/>
<keyword evidence="2" id="KW-0229">DNA integration</keyword>
<organism evidence="8 9">
    <name type="scientific">Gallibacterium anatis</name>
    <dbReference type="NCBI Taxonomy" id="750"/>
    <lineage>
        <taxon>Bacteria</taxon>
        <taxon>Pseudomonadati</taxon>
        <taxon>Pseudomonadota</taxon>
        <taxon>Gammaproteobacteria</taxon>
        <taxon>Pasteurellales</taxon>
        <taxon>Pasteurellaceae</taxon>
        <taxon>Gallibacterium</taxon>
    </lineage>
</organism>
<dbReference type="Pfam" id="PF13356">
    <property type="entry name" value="Arm-DNA-bind_3"/>
    <property type="match status" value="1"/>
</dbReference>
<dbReference type="GO" id="GO:0015074">
    <property type="term" value="P:DNA integration"/>
    <property type="evidence" value="ECO:0007669"/>
    <property type="project" value="UniProtKB-KW"/>
</dbReference>
<dbReference type="PROSITE" id="PS51900">
    <property type="entry name" value="CB"/>
    <property type="match status" value="1"/>
</dbReference>
<evidence type="ECO:0000313" key="8">
    <source>
        <dbReference type="EMBL" id="KGQ30219.1"/>
    </source>
</evidence>
<dbReference type="InterPro" id="IPR002104">
    <property type="entry name" value="Integrase_catalytic"/>
</dbReference>
<dbReference type="Gene3D" id="1.10.150.130">
    <property type="match status" value="1"/>
</dbReference>
<dbReference type="InterPro" id="IPR038488">
    <property type="entry name" value="Integrase_DNA-bd_sf"/>
</dbReference>
<evidence type="ECO:0000313" key="9">
    <source>
        <dbReference type="Proteomes" id="UP000030526"/>
    </source>
</evidence>
<dbReference type="InterPro" id="IPR011010">
    <property type="entry name" value="DNA_brk_join_enz"/>
</dbReference>
<dbReference type="InterPro" id="IPR050808">
    <property type="entry name" value="Phage_Integrase"/>
</dbReference>
<evidence type="ECO:0000256" key="2">
    <source>
        <dbReference type="ARBA" id="ARBA00022908"/>
    </source>
</evidence>
<dbReference type="Proteomes" id="UP000030526">
    <property type="component" value="Unassembled WGS sequence"/>
</dbReference>
<dbReference type="Gene3D" id="3.30.160.390">
    <property type="entry name" value="Integrase, DNA-binding domain"/>
    <property type="match status" value="1"/>
</dbReference>
<dbReference type="EMBL" id="JPXS01000049">
    <property type="protein sequence ID" value="KGQ30219.1"/>
    <property type="molecule type" value="Genomic_DNA"/>
</dbReference>
<dbReference type="PANTHER" id="PTHR30629">
    <property type="entry name" value="PROPHAGE INTEGRASE"/>
    <property type="match status" value="1"/>
</dbReference>
<protein>
    <submittedName>
        <fullName evidence="8">Preprotein translocase</fullName>
    </submittedName>
</protein>
<dbReference type="Pfam" id="PF00589">
    <property type="entry name" value="Phage_integrase"/>
    <property type="match status" value="1"/>
</dbReference>
<keyword evidence="4" id="KW-0233">DNA recombination</keyword>
<dbReference type="Pfam" id="PF22022">
    <property type="entry name" value="Phage_int_M"/>
    <property type="match status" value="1"/>
</dbReference>
<dbReference type="InterPro" id="IPR013762">
    <property type="entry name" value="Integrase-like_cat_sf"/>
</dbReference>
<dbReference type="RefSeq" id="WP_039084498.1">
    <property type="nucleotide sequence ID" value="NZ_JPXS01000049.1"/>
</dbReference>
<evidence type="ECO:0000256" key="5">
    <source>
        <dbReference type="PROSITE-ProRule" id="PRU01248"/>
    </source>
</evidence>